<evidence type="ECO:0000256" key="5">
    <source>
        <dbReference type="ARBA" id="ARBA00022729"/>
    </source>
</evidence>
<dbReference type="InterPro" id="IPR011050">
    <property type="entry name" value="Pectin_lyase_fold/virulence"/>
</dbReference>
<feature type="active site" evidence="14">
    <location>
        <position position="256"/>
    </location>
</feature>
<dbReference type="Proteomes" id="UP000799428">
    <property type="component" value="Unassembled WGS sequence"/>
</dbReference>
<proteinExistence type="inferred from homology"/>
<keyword evidence="5 16" id="KW-0732">Signal</keyword>
<comment type="function">
    <text evidence="13">Involved in maceration and soft-rotting of plant tissue. Hydrolyzes the 1,4-alpha glycosidic bonds of de-esterified pectate in the smooth region of the plant cell wall.</text>
</comment>
<evidence type="ECO:0000256" key="8">
    <source>
        <dbReference type="ARBA" id="ARBA00023157"/>
    </source>
</evidence>
<keyword evidence="18" id="KW-1185">Reference proteome</keyword>
<evidence type="ECO:0000256" key="7">
    <source>
        <dbReference type="ARBA" id="ARBA00022801"/>
    </source>
</evidence>
<keyword evidence="9" id="KW-0325">Glycoprotein</keyword>
<feature type="signal peptide" evidence="16">
    <location>
        <begin position="1"/>
        <end position="19"/>
    </location>
</feature>
<comment type="catalytic activity">
    <reaction evidence="12">
        <text>(1,4-alpha-D-galacturonosyl)n+m + H2O = (1,4-alpha-D-galacturonosyl)n + (1,4-alpha-D-galacturonosyl)m.</text>
        <dbReference type="EC" id="3.2.1.15"/>
    </reaction>
</comment>
<dbReference type="GO" id="GO:0004650">
    <property type="term" value="F:polygalacturonase activity"/>
    <property type="evidence" value="ECO:0007669"/>
    <property type="project" value="UniProtKB-EC"/>
</dbReference>
<dbReference type="GO" id="GO:0071555">
    <property type="term" value="P:cell wall organization"/>
    <property type="evidence" value="ECO:0007669"/>
    <property type="project" value="UniProtKB-KW"/>
</dbReference>
<dbReference type="PANTHER" id="PTHR31884">
    <property type="entry name" value="POLYGALACTURONASE"/>
    <property type="match status" value="1"/>
</dbReference>
<dbReference type="InterPro" id="IPR006626">
    <property type="entry name" value="PbH1"/>
</dbReference>
<dbReference type="SMART" id="SM00710">
    <property type="entry name" value="PbH1"/>
    <property type="match status" value="6"/>
</dbReference>
<dbReference type="GO" id="GO:0045490">
    <property type="term" value="P:pectin catabolic process"/>
    <property type="evidence" value="ECO:0007669"/>
    <property type="project" value="UniProtKB-ARBA"/>
</dbReference>
<evidence type="ECO:0000256" key="14">
    <source>
        <dbReference type="PROSITE-ProRule" id="PRU10052"/>
    </source>
</evidence>
<evidence type="ECO:0000256" key="6">
    <source>
        <dbReference type="ARBA" id="ARBA00022737"/>
    </source>
</evidence>
<organism evidence="17 18">
    <name type="scientific">Pleomassaria siparia CBS 279.74</name>
    <dbReference type="NCBI Taxonomy" id="1314801"/>
    <lineage>
        <taxon>Eukaryota</taxon>
        <taxon>Fungi</taxon>
        <taxon>Dikarya</taxon>
        <taxon>Ascomycota</taxon>
        <taxon>Pezizomycotina</taxon>
        <taxon>Dothideomycetes</taxon>
        <taxon>Pleosporomycetidae</taxon>
        <taxon>Pleosporales</taxon>
        <taxon>Pleomassariaceae</taxon>
        <taxon>Pleomassaria</taxon>
    </lineage>
</organism>
<evidence type="ECO:0000256" key="3">
    <source>
        <dbReference type="ARBA" id="ARBA00012736"/>
    </source>
</evidence>
<accession>A0A6G1JV94</accession>
<evidence type="ECO:0000256" key="11">
    <source>
        <dbReference type="ARBA" id="ARBA00023316"/>
    </source>
</evidence>
<comment type="subcellular location">
    <subcellularLocation>
        <location evidence="1">Secreted</location>
    </subcellularLocation>
</comment>
<dbReference type="PROSITE" id="PS00502">
    <property type="entry name" value="POLYGALACTURONASE"/>
    <property type="match status" value="1"/>
</dbReference>
<evidence type="ECO:0000256" key="1">
    <source>
        <dbReference type="ARBA" id="ARBA00004613"/>
    </source>
</evidence>
<evidence type="ECO:0000313" key="17">
    <source>
        <dbReference type="EMBL" id="KAF2704420.1"/>
    </source>
</evidence>
<dbReference type="PANTHER" id="PTHR31884:SF9">
    <property type="entry name" value="ENDOPOLYGALACTURONASE D-RELATED"/>
    <property type="match status" value="1"/>
</dbReference>
<evidence type="ECO:0000256" key="2">
    <source>
        <dbReference type="ARBA" id="ARBA00008834"/>
    </source>
</evidence>
<keyword evidence="10 15" id="KW-0326">Glycosidase</keyword>
<evidence type="ECO:0000256" key="13">
    <source>
        <dbReference type="ARBA" id="ARBA00037707"/>
    </source>
</evidence>
<dbReference type="InterPro" id="IPR050434">
    <property type="entry name" value="Glycosyl_hydrlase_28"/>
</dbReference>
<evidence type="ECO:0000256" key="15">
    <source>
        <dbReference type="RuleBase" id="RU361169"/>
    </source>
</evidence>
<evidence type="ECO:0000256" key="10">
    <source>
        <dbReference type="ARBA" id="ARBA00023295"/>
    </source>
</evidence>
<keyword evidence="11" id="KW-0961">Cell wall biogenesis/degradation</keyword>
<dbReference type="InterPro" id="IPR000743">
    <property type="entry name" value="Glyco_hydro_28"/>
</dbReference>
<dbReference type="OrthoDB" id="1546079at2759"/>
<evidence type="ECO:0000256" key="4">
    <source>
        <dbReference type="ARBA" id="ARBA00022525"/>
    </source>
</evidence>
<dbReference type="EC" id="3.2.1.15" evidence="3"/>
<keyword evidence="8" id="KW-1015">Disulfide bond</keyword>
<evidence type="ECO:0000256" key="9">
    <source>
        <dbReference type="ARBA" id="ARBA00023180"/>
    </source>
</evidence>
<dbReference type="EMBL" id="MU005782">
    <property type="protein sequence ID" value="KAF2704420.1"/>
    <property type="molecule type" value="Genomic_DNA"/>
</dbReference>
<dbReference type="SUPFAM" id="SSF51126">
    <property type="entry name" value="Pectin lyase-like"/>
    <property type="match status" value="1"/>
</dbReference>
<dbReference type="Gene3D" id="2.160.20.10">
    <property type="entry name" value="Single-stranded right-handed beta-helix, Pectin lyase-like"/>
    <property type="match status" value="1"/>
</dbReference>
<dbReference type="InterPro" id="IPR012334">
    <property type="entry name" value="Pectin_lyas_fold"/>
</dbReference>
<evidence type="ECO:0000256" key="12">
    <source>
        <dbReference type="ARBA" id="ARBA00034074"/>
    </source>
</evidence>
<dbReference type="Pfam" id="PF00295">
    <property type="entry name" value="Glyco_hydro_28"/>
    <property type="match status" value="1"/>
</dbReference>
<keyword evidence="4" id="KW-0964">Secreted</keyword>
<name>A0A6G1JV94_9PLEO</name>
<keyword evidence="6" id="KW-0677">Repeat</keyword>
<reference evidence="17" key="1">
    <citation type="journal article" date="2020" name="Stud. Mycol.">
        <title>101 Dothideomycetes genomes: a test case for predicting lifestyles and emergence of pathogens.</title>
        <authorList>
            <person name="Haridas S."/>
            <person name="Albert R."/>
            <person name="Binder M."/>
            <person name="Bloem J."/>
            <person name="Labutti K."/>
            <person name="Salamov A."/>
            <person name="Andreopoulos B."/>
            <person name="Baker S."/>
            <person name="Barry K."/>
            <person name="Bills G."/>
            <person name="Bluhm B."/>
            <person name="Cannon C."/>
            <person name="Castanera R."/>
            <person name="Culley D."/>
            <person name="Daum C."/>
            <person name="Ezra D."/>
            <person name="Gonzalez J."/>
            <person name="Henrissat B."/>
            <person name="Kuo A."/>
            <person name="Liang C."/>
            <person name="Lipzen A."/>
            <person name="Lutzoni F."/>
            <person name="Magnuson J."/>
            <person name="Mondo S."/>
            <person name="Nolan M."/>
            <person name="Ohm R."/>
            <person name="Pangilinan J."/>
            <person name="Park H.-J."/>
            <person name="Ramirez L."/>
            <person name="Alfaro M."/>
            <person name="Sun H."/>
            <person name="Tritt A."/>
            <person name="Yoshinaga Y."/>
            <person name="Zwiers L.-H."/>
            <person name="Turgeon B."/>
            <person name="Goodwin S."/>
            <person name="Spatafora J."/>
            <person name="Crous P."/>
            <person name="Grigoriev I."/>
        </authorList>
    </citation>
    <scope>NUCLEOTIDE SEQUENCE</scope>
    <source>
        <strain evidence="17">CBS 279.74</strain>
    </source>
</reference>
<comment type="similarity">
    <text evidence="2 15">Belongs to the glycosyl hydrolase 28 family.</text>
</comment>
<gene>
    <name evidence="17" type="ORF">K504DRAFT_416276</name>
</gene>
<evidence type="ECO:0000313" key="18">
    <source>
        <dbReference type="Proteomes" id="UP000799428"/>
    </source>
</evidence>
<dbReference type="AlphaFoldDB" id="A0A6G1JV94"/>
<keyword evidence="7 15" id="KW-0378">Hydrolase</keyword>
<sequence length="396" mass="39947">MRSVAAIALLGATSAVAQSSNTVSVTATLVAAATSGAVTTTVSVGSAPTSCTITAYASVSAAMESCKDIVISDLSVPASSTLALTALQTGASVTFAGKLTFGTTADSDFDPVVIQGTDVVITGATGNVIDGNGAAYWDGQGSNGGSDKPDHFIVVKKSKNMVIQNLNIQNWPTHCFYVSGNDGVVIQNLVLDNSAGDAPNSASGSKAAAHNSDGFDISSSDSVTLYNIKVYNQDDCVAVTSGSNIKVDSMYCSGGHGLSIGSIGGKSNNTVSGVTFSNSQVVNSQNGCRIKSNADATSGTVSNVIYQNIAMSNISDYGIDVQQDYENGGATGNPGNSIDITGISFIDVTGTVTDDAQAYYVLCGSGSCSDFTYTGVSITGGKTSECNYPSSGCPSS</sequence>
<evidence type="ECO:0000256" key="16">
    <source>
        <dbReference type="SAM" id="SignalP"/>
    </source>
</evidence>
<dbReference type="FunFam" id="2.160.20.10:FF:000002">
    <property type="entry name" value="Endopolygalacturonase D"/>
    <property type="match status" value="1"/>
</dbReference>
<protein>
    <recommendedName>
        <fullName evidence="3">endo-polygalacturonase</fullName>
        <ecNumber evidence="3">3.2.1.15</ecNumber>
    </recommendedName>
</protein>
<feature type="chain" id="PRO_5026257608" description="endo-polygalacturonase" evidence="16">
    <location>
        <begin position="20"/>
        <end position="396"/>
    </location>
</feature>
<dbReference type="GO" id="GO:0005576">
    <property type="term" value="C:extracellular region"/>
    <property type="evidence" value="ECO:0007669"/>
    <property type="project" value="UniProtKB-SubCell"/>
</dbReference>